<reference evidence="2" key="2">
    <citation type="submission" date="2023-05" db="EMBL/GenBank/DDBJ databases">
        <authorList>
            <consortium name="Lawrence Berkeley National Laboratory"/>
            <person name="Steindorff A."/>
            <person name="Hensen N."/>
            <person name="Bonometti L."/>
            <person name="Westerberg I."/>
            <person name="Brannstrom I.O."/>
            <person name="Guillou S."/>
            <person name="Cros-Aarteil S."/>
            <person name="Calhoun S."/>
            <person name="Haridas S."/>
            <person name="Kuo A."/>
            <person name="Mondo S."/>
            <person name="Pangilinan J."/>
            <person name="Riley R."/>
            <person name="Labutti K."/>
            <person name="Andreopoulos B."/>
            <person name="Lipzen A."/>
            <person name="Chen C."/>
            <person name="Yanf M."/>
            <person name="Daum C."/>
            <person name="Ng V."/>
            <person name="Clum A."/>
            <person name="Ohm R."/>
            <person name="Martin F."/>
            <person name="Silar P."/>
            <person name="Natvig D."/>
            <person name="Lalanne C."/>
            <person name="Gautier V."/>
            <person name="Ament-Velasquez S.L."/>
            <person name="Kruys A."/>
            <person name="Hutchinson M.I."/>
            <person name="Powell A.J."/>
            <person name="Barry K."/>
            <person name="Miller A.N."/>
            <person name="Grigoriev I.V."/>
            <person name="Debuchy R."/>
            <person name="Gladieux P."/>
            <person name="Thoren M.H."/>
            <person name="Johannesson H."/>
        </authorList>
    </citation>
    <scope>NUCLEOTIDE SEQUENCE</scope>
    <source>
        <strain evidence="2">PSN293</strain>
    </source>
</reference>
<evidence type="ECO:0000256" key="1">
    <source>
        <dbReference type="SAM" id="SignalP"/>
    </source>
</evidence>
<protein>
    <recommendedName>
        <fullName evidence="4">Malate dehydrogenase</fullName>
    </recommendedName>
</protein>
<feature type="chain" id="PRO_5042948554" description="Malate dehydrogenase" evidence="1">
    <location>
        <begin position="19"/>
        <end position="244"/>
    </location>
</feature>
<gene>
    <name evidence="2" type="ORF">QBC37DRAFT_112007</name>
</gene>
<dbReference type="InterPro" id="IPR021851">
    <property type="entry name" value="DUF3455"/>
</dbReference>
<dbReference type="Proteomes" id="UP001301769">
    <property type="component" value="Unassembled WGS sequence"/>
</dbReference>
<evidence type="ECO:0000313" key="3">
    <source>
        <dbReference type="Proteomes" id="UP001301769"/>
    </source>
</evidence>
<proteinExistence type="predicted"/>
<feature type="signal peptide" evidence="1">
    <location>
        <begin position="1"/>
        <end position="18"/>
    </location>
</feature>
<name>A0AAN7BDW2_9PEZI</name>
<sequence>MVSAKIFALAAMASGVFAAPKCRPSPTVPVAGATSNLSSPPPNAVLKKIAIGHGLQNYTCASPSQPSAQAAGALAVLYDVTPLYPGKAHGLERADFDALPITTLYSQDLPLNMTQSGPNVYAANAGSPWIAPADLTLGERTIKFLGHHYFDIDSIPMFDLQAAGLKASVVRNDSVAAPLNADKGPMGTGAVAWLQLKDSGKGKSVGIDYVYRVITAGGNPVSCSTGASSFSIPYTTFYWFYKFY</sequence>
<dbReference type="EMBL" id="MU858047">
    <property type="protein sequence ID" value="KAK4219757.1"/>
    <property type="molecule type" value="Genomic_DNA"/>
</dbReference>
<organism evidence="2 3">
    <name type="scientific">Rhypophila decipiens</name>
    <dbReference type="NCBI Taxonomy" id="261697"/>
    <lineage>
        <taxon>Eukaryota</taxon>
        <taxon>Fungi</taxon>
        <taxon>Dikarya</taxon>
        <taxon>Ascomycota</taxon>
        <taxon>Pezizomycotina</taxon>
        <taxon>Sordariomycetes</taxon>
        <taxon>Sordariomycetidae</taxon>
        <taxon>Sordariales</taxon>
        <taxon>Naviculisporaceae</taxon>
        <taxon>Rhypophila</taxon>
    </lineage>
</organism>
<accession>A0AAN7BDW2</accession>
<dbReference type="Pfam" id="PF11937">
    <property type="entry name" value="DUF3455"/>
    <property type="match status" value="1"/>
</dbReference>
<dbReference type="AlphaFoldDB" id="A0AAN7BDW2"/>
<dbReference type="PANTHER" id="PTHR35567">
    <property type="entry name" value="MALATE DEHYDROGENASE (AFU_ORTHOLOGUE AFUA_2G13800)"/>
    <property type="match status" value="1"/>
</dbReference>
<evidence type="ECO:0008006" key="4">
    <source>
        <dbReference type="Google" id="ProtNLM"/>
    </source>
</evidence>
<dbReference type="PANTHER" id="PTHR35567:SF3">
    <property type="entry name" value="MALATE DEHYDROGENASE"/>
    <property type="match status" value="1"/>
</dbReference>
<comment type="caution">
    <text evidence="2">The sequence shown here is derived from an EMBL/GenBank/DDBJ whole genome shotgun (WGS) entry which is preliminary data.</text>
</comment>
<evidence type="ECO:0000313" key="2">
    <source>
        <dbReference type="EMBL" id="KAK4219757.1"/>
    </source>
</evidence>
<reference evidence="2" key="1">
    <citation type="journal article" date="2023" name="Mol. Phylogenet. Evol.">
        <title>Genome-scale phylogeny and comparative genomics of the fungal order Sordariales.</title>
        <authorList>
            <person name="Hensen N."/>
            <person name="Bonometti L."/>
            <person name="Westerberg I."/>
            <person name="Brannstrom I.O."/>
            <person name="Guillou S."/>
            <person name="Cros-Aarteil S."/>
            <person name="Calhoun S."/>
            <person name="Haridas S."/>
            <person name="Kuo A."/>
            <person name="Mondo S."/>
            <person name="Pangilinan J."/>
            <person name="Riley R."/>
            <person name="LaButti K."/>
            <person name="Andreopoulos B."/>
            <person name="Lipzen A."/>
            <person name="Chen C."/>
            <person name="Yan M."/>
            <person name="Daum C."/>
            <person name="Ng V."/>
            <person name="Clum A."/>
            <person name="Steindorff A."/>
            <person name="Ohm R.A."/>
            <person name="Martin F."/>
            <person name="Silar P."/>
            <person name="Natvig D.O."/>
            <person name="Lalanne C."/>
            <person name="Gautier V."/>
            <person name="Ament-Velasquez S.L."/>
            <person name="Kruys A."/>
            <person name="Hutchinson M.I."/>
            <person name="Powell A.J."/>
            <person name="Barry K."/>
            <person name="Miller A.N."/>
            <person name="Grigoriev I.V."/>
            <person name="Debuchy R."/>
            <person name="Gladieux P."/>
            <person name="Hiltunen Thoren M."/>
            <person name="Johannesson H."/>
        </authorList>
    </citation>
    <scope>NUCLEOTIDE SEQUENCE</scope>
    <source>
        <strain evidence="2">PSN293</strain>
    </source>
</reference>
<keyword evidence="3" id="KW-1185">Reference proteome</keyword>
<keyword evidence="1" id="KW-0732">Signal</keyword>